<name>A0A8I2Z6E0_VERLO</name>
<protein>
    <submittedName>
        <fullName evidence="1">Uncharacterized protein</fullName>
    </submittedName>
</protein>
<dbReference type="AlphaFoldDB" id="A0A8I2Z6E0"/>
<organism evidence="1 2">
    <name type="scientific">Verticillium longisporum</name>
    <name type="common">Verticillium dahliae var. longisporum</name>
    <dbReference type="NCBI Taxonomy" id="100787"/>
    <lineage>
        <taxon>Eukaryota</taxon>
        <taxon>Fungi</taxon>
        <taxon>Dikarya</taxon>
        <taxon>Ascomycota</taxon>
        <taxon>Pezizomycotina</taxon>
        <taxon>Sordariomycetes</taxon>
        <taxon>Hypocreomycetidae</taxon>
        <taxon>Glomerellales</taxon>
        <taxon>Plectosphaerellaceae</taxon>
        <taxon>Verticillium</taxon>
    </lineage>
</organism>
<evidence type="ECO:0000313" key="1">
    <source>
        <dbReference type="EMBL" id="KAG7118844.1"/>
    </source>
</evidence>
<reference evidence="1" key="1">
    <citation type="journal article" date="2021" name="Mol. Plant Pathol.">
        <title>A 20-kb lineage-specific genomic region tames virulence in pathogenic amphidiploid Verticillium longisporum.</title>
        <authorList>
            <person name="Harting R."/>
            <person name="Starke J."/>
            <person name="Kusch H."/>
            <person name="Poggeler S."/>
            <person name="Maurus I."/>
            <person name="Schluter R."/>
            <person name="Landesfeind M."/>
            <person name="Bulla I."/>
            <person name="Nowrousian M."/>
            <person name="de Jonge R."/>
            <person name="Stahlhut G."/>
            <person name="Hoff K.J."/>
            <person name="Asshauer K.P."/>
            <person name="Thurmer A."/>
            <person name="Stanke M."/>
            <person name="Daniel R."/>
            <person name="Morgenstern B."/>
            <person name="Thomma B.P.H.J."/>
            <person name="Kronstad J.W."/>
            <person name="Braus-Stromeyer S.A."/>
            <person name="Braus G.H."/>
        </authorList>
    </citation>
    <scope>NUCLEOTIDE SEQUENCE</scope>
    <source>
        <strain evidence="1">Vl32</strain>
    </source>
</reference>
<accession>A0A8I2Z6E0</accession>
<dbReference type="EMBL" id="JAEMWZ010000423">
    <property type="protein sequence ID" value="KAG7118844.1"/>
    <property type="molecule type" value="Genomic_DNA"/>
</dbReference>
<comment type="caution">
    <text evidence="1">The sequence shown here is derived from an EMBL/GenBank/DDBJ whole genome shotgun (WGS) entry which is preliminary data.</text>
</comment>
<gene>
    <name evidence="1" type="ORF">HYQ45_015469</name>
</gene>
<sequence length="74" mass="8771">MRFPSHVELYWRIALHEDLPQPNDFHEASMPILCRQSPLAMGKKTKLRPCLGYVVFRACKEHWETQHPEDPFPL</sequence>
<proteinExistence type="predicted"/>
<dbReference type="Proteomes" id="UP000689129">
    <property type="component" value="Unassembled WGS sequence"/>
</dbReference>
<evidence type="ECO:0000313" key="2">
    <source>
        <dbReference type="Proteomes" id="UP000689129"/>
    </source>
</evidence>